<evidence type="ECO:0000313" key="3">
    <source>
        <dbReference type="EMBL" id="QKJ26223.1"/>
    </source>
</evidence>
<dbReference type="GO" id="GO:0016831">
    <property type="term" value="F:carboxy-lyase activity"/>
    <property type="evidence" value="ECO:0007669"/>
    <property type="project" value="InterPro"/>
</dbReference>
<reference evidence="3 6" key="2">
    <citation type="submission" date="2020-05" db="EMBL/GenBank/DDBJ databases">
        <title>Complete genome sequencing of Campylobacter and Arcobacter type strains.</title>
        <authorList>
            <person name="Miller W.G."/>
            <person name="Yee E."/>
        </authorList>
    </citation>
    <scope>NUCLEOTIDE SEQUENCE [LARGE SCALE GENOMIC DNA]</scope>
    <source>
        <strain evidence="3 6">LMG 21996</strain>
    </source>
</reference>
<name>A0A7L5JLX3_9BACT</name>
<dbReference type="SUPFAM" id="SSF51556">
    <property type="entry name" value="Metallo-dependent hydrolases"/>
    <property type="match status" value="1"/>
</dbReference>
<evidence type="ECO:0000259" key="2">
    <source>
        <dbReference type="Pfam" id="PF04909"/>
    </source>
</evidence>
<dbReference type="InterPro" id="IPR006680">
    <property type="entry name" value="Amidohydro-rel"/>
</dbReference>
<reference evidence="4 5" key="1">
    <citation type="submission" date="2019-05" db="EMBL/GenBank/DDBJ databases">
        <title>Arcobacter cibarius and Arcobacter thereius providing challenges in identification an antibiotic susceptibility and Quinolone resistance.</title>
        <authorList>
            <person name="Busch A."/>
            <person name="Hanel I."/>
            <person name="Hotzel H."/>
            <person name="Tomaso H."/>
        </authorList>
    </citation>
    <scope>NUCLEOTIDE SEQUENCE [LARGE SCALE GENOMIC DNA]</scope>
    <source>
        <strain evidence="4 5">16CS0831-2</strain>
    </source>
</reference>
<evidence type="ECO:0000313" key="6">
    <source>
        <dbReference type="Proteomes" id="UP000509513"/>
    </source>
</evidence>
<keyword evidence="1" id="KW-0456">Lyase</keyword>
<dbReference type="PANTHER" id="PTHR21240">
    <property type="entry name" value="2-AMINO-3-CARBOXYLMUCONATE-6-SEMIALDEHYDE DECARBOXYLASE"/>
    <property type="match status" value="1"/>
</dbReference>
<feature type="domain" description="Amidohydrolase-related" evidence="2">
    <location>
        <begin position="63"/>
        <end position="284"/>
    </location>
</feature>
<dbReference type="KEGG" id="acib:ACBT_0241"/>
<dbReference type="AlphaFoldDB" id="A0A7L5JLX3"/>
<evidence type="ECO:0000313" key="4">
    <source>
        <dbReference type="EMBL" id="TLS97820.1"/>
    </source>
</evidence>
<dbReference type="EMBL" id="CP054051">
    <property type="protein sequence ID" value="QKJ26223.1"/>
    <property type="molecule type" value="Genomic_DNA"/>
</dbReference>
<dbReference type="Proteomes" id="UP000305417">
    <property type="component" value="Unassembled WGS sequence"/>
</dbReference>
<dbReference type="RefSeq" id="WP_024776242.1">
    <property type="nucleotide sequence ID" value="NZ_CP054051.1"/>
</dbReference>
<proteinExistence type="predicted"/>
<dbReference type="InterPro" id="IPR032465">
    <property type="entry name" value="ACMSD"/>
</dbReference>
<evidence type="ECO:0000313" key="5">
    <source>
        <dbReference type="Proteomes" id="UP000305417"/>
    </source>
</evidence>
<dbReference type="Proteomes" id="UP000509513">
    <property type="component" value="Chromosome"/>
</dbReference>
<organism evidence="3 6">
    <name type="scientific">Aliarcobacter cibarius</name>
    <dbReference type="NCBI Taxonomy" id="255507"/>
    <lineage>
        <taxon>Bacteria</taxon>
        <taxon>Pseudomonadati</taxon>
        <taxon>Campylobacterota</taxon>
        <taxon>Epsilonproteobacteria</taxon>
        <taxon>Campylobacterales</taxon>
        <taxon>Arcobacteraceae</taxon>
        <taxon>Aliarcobacter</taxon>
    </lineage>
</organism>
<dbReference type="InterPro" id="IPR032466">
    <property type="entry name" value="Metal_Hydrolase"/>
</dbReference>
<keyword evidence="3" id="KW-0378">Hydrolase</keyword>
<dbReference type="Pfam" id="PF04909">
    <property type="entry name" value="Amidohydro_2"/>
    <property type="match status" value="1"/>
</dbReference>
<protein>
    <submittedName>
        <fullName evidence="4">Amidohydrolase</fullName>
    </submittedName>
    <submittedName>
        <fullName evidence="3">Metal-dependent hydrolase</fullName>
    </submittedName>
</protein>
<dbReference type="GO" id="GO:0016787">
    <property type="term" value="F:hydrolase activity"/>
    <property type="evidence" value="ECO:0007669"/>
    <property type="project" value="UniProtKB-KW"/>
</dbReference>
<accession>A0A7L5JLX3</accession>
<evidence type="ECO:0000256" key="1">
    <source>
        <dbReference type="ARBA" id="ARBA00023239"/>
    </source>
</evidence>
<sequence length="285" mass="31978">MSYKKEIIDLRSRPAFLGEFYGSTPGTAGYEAAKWLNRRVGSKNDEHFTRSFTLDGFVDDIKESGITKAVVVGRDTPSLTVSNDVIYDVVKNHKELVGIASVDPQTNGFKTTLDEIERSTKQLGLIGVNVEPGFGNPPVHADDRDFLEVYDACEKLGLPIFIMSGPTTPNLEHTNPAAIGRIARDFPNLKIVVYHGSYPFVNEIIGVAFRYENVNIVPDMYLFQPGSKLFVEAANSFLNEQLLFATSYPFRPMKQTIDDFFNLGFKEEILDNLFHRNAKRVLKLS</sequence>
<dbReference type="EMBL" id="VBUC01000018">
    <property type="protein sequence ID" value="TLS97820.1"/>
    <property type="molecule type" value="Genomic_DNA"/>
</dbReference>
<dbReference type="Gene3D" id="3.20.20.140">
    <property type="entry name" value="Metal-dependent hydrolases"/>
    <property type="match status" value="1"/>
</dbReference>
<keyword evidence="5" id="KW-1185">Reference proteome</keyword>
<gene>
    <name evidence="3" type="ORF">ACBT_0241</name>
    <name evidence="4" type="ORF">FE247_07790</name>
</gene>